<evidence type="ECO:0000256" key="3">
    <source>
        <dbReference type="ARBA" id="ARBA00022603"/>
    </source>
</evidence>
<dbReference type="CDD" id="cd02440">
    <property type="entry name" value="AdoMet_MTases"/>
    <property type="match status" value="1"/>
</dbReference>
<dbReference type="InterPro" id="IPR010286">
    <property type="entry name" value="METTL16/RlmF"/>
</dbReference>
<dbReference type="PANTHER" id="PTHR13393:SF0">
    <property type="entry name" value="RNA N6-ADENOSINE-METHYLTRANSFERASE METTL16"/>
    <property type="match status" value="1"/>
</dbReference>
<dbReference type="GO" id="GO:0005737">
    <property type="term" value="C:cytoplasm"/>
    <property type="evidence" value="ECO:0007669"/>
    <property type="project" value="UniProtKB-SubCell"/>
</dbReference>
<keyword evidence="5 6" id="KW-0949">S-adenosyl-L-methionine</keyword>
<evidence type="ECO:0000256" key="1">
    <source>
        <dbReference type="ARBA" id="ARBA00022490"/>
    </source>
</evidence>
<keyword evidence="1 6" id="KW-0963">Cytoplasm</keyword>
<dbReference type="InterPro" id="IPR016909">
    <property type="entry name" value="rRNA_lsu_MeTfrase_F"/>
</dbReference>
<dbReference type="NCBIfam" id="NF008725">
    <property type="entry name" value="PRK11727.1"/>
    <property type="match status" value="1"/>
</dbReference>
<dbReference type="Gene3D" id="3.40.50.150">
    <property type="entry name" value="Vaccinia Virus protein VP39"/>
    <property type="match status" value="1"/>
</dbReference>
<comment type="subcellular location">
    <subcellularLocation>
        <location evidence="6">Cytoplasm</location>
    </subcellularLocation>
</comment>
<evidence type="ECO:0000313" key="8">
    <source>
        <dbReference type="Proteomes" id="UP000463138"/>
    </source>
</evidence>
<evidence type="ECO:0000313" key="7">
    <source>
        <dbReference type="EMBL" id="KAA0693133.1"/>
    </source>
</evidence>
<gene>
    <name evidence="6" type="primary">rlmF</name>
    <name evidence="7" type="ORF">DT594_14735</name>
</gene>
<evidence type="ECO:0000256" key="2">
    <source>
        <dbReference type="ARBA" id="ARBA00022552"/>
    </source>
</evidence>
<dbReference type="Proteomes" id="UP000463138">
    <property type="component" value="Unassembled WGS sequence"/>
</dbReference>
<dbReference type="EMBL" id="QOVF01000005">
    <property type="protein sequence ID" value="KAA0693133.1"/>
    <property type="molecule type" value="Genomic_DNA"/>
</dbReference>
<name>A0A7V7KVY9_9GAMM</name>
<organism evidence="7 8">
    <name type="scientific">Halopseudomonas laoshanensis</name>
    <dbReference type="NCBI Taxonomy" id="2268758"/>
    <lineage>
        <taxon>Bacteria</taxon>
        <taxon>Pseudomonadati</taxon>
        <taxon>Pseudomonadota</taxon>
        <taxon>Gammaproteobacteria</taxon>
        <taxon>Pseudomonadales</taxon>
        <taxon>Pseudomonadaceae</taxon>
        <taxon>Halopseudomonas</taxon>
    </lineage>
</organism>
<comment type="similarity">
    <text evidence="6">Belongs to the methyltransferase superfamily. METTL16/RlmF family.</text>
</comment>
<dbReference type="SUPFAM" id="SSF53335">
    <property type="entry name" value="S-adenosyl-L-methionine-dependent methyltransferases"/>
    <property type="match status" value="1"/>
</dbReference>
<reference evidence="7 8" key="1">
    <citation type="submission" date="2018-07" db="EMBL/GenBank/DDBJ databases">
        <title>Pseudomonas laoshanensis sp. nov., isolated from soil.</title>
        <authorList>
            <person name="Sun J."/>
            <person name="Yu L."/>
            <person name="Wang M."/>
            <person name="Zhang C."/>
        </authorList>
    </citation>
    <scope>NUCLEOTIDE SEQUENCE [LARGE SCALE GENOMIC DNA]</scope>
    <source>
        <strain evidence="7 8">Y22</strain>
    </source>
</reference>
<evidence type="ECO:0000256" key="4">
    <source>
        <dbReference type="ARBA" id="ARBA00022679"/>
    </source>
</evidence>
<accession>A0A7V7KVY9</accession>
<keyword evidence="3 6" id="KW-0489">Methyltransferase</keyword>
<keyword evidence="8" id="KW-1185">Reference proteome</keyword>
<keyword evidence="4 6" id="KW-0808">Transferase</keyword>
<dbReference type="InterPro" id="IPR029063">
    <property type="entry name" value="SAM-dependent_MTases_sf"/>
</dbReference>
<dbReference type="Pfam" id="PF05971">
    <property type="entry name" value="Methyltransf_10"/>
    <property type="match status" value="1"/>
</dbReference>
<dbReference type="HAMAP" id="MF_01848">
    <property type="entry name" value="23SrRNA_methyltr_F"/>
    <property type="match status" value="1"/>
</dbReference>
<dbReference type="GO" id="GO:0052907">
    <property type="term" value="F:23S rRNA (adenine(1618)-N(6))-methyltransferase activity"/>
    <property type="evidence" value="ECO:0007669"/>
    <property type="project" value="UniProtKB-EC"/>
</dbReference>
<dbReference type="PIRSF" id="PIRSF029038">
    <property type="entry name" value="Mtase_YbiN_prd"/>
    <property type="match status" value="1"/>
</dbReference>
<dbReference type="PANTHER" id="PTHR13393">
    <property type="entry name" value="SAM-DEPENDENT METHYLTRANSFERASE"/>
    <property type="match status" value="1"/>
</dbReference>
<comment type="caution">
    <text evidence="7">The sequence shown here is derived from an EMBL/GenBank/DDBJ whole genome shotgun (WGS) entry which is preliminary data.</text>
</comment>
<evidence type="ECO:0000256" key="5">
    <source>
        <dbReference type="ARBA" id="ARBA00022691"/>
    </source>
</evidence>
<evidence type="ECO:0000256" key="6">
    <source>
        <dbReference type="HAMAP-Rule" id="MF_01848"/>
    </source>
</evidence>
<proteinExistence type="inferred from homology"/>
<comment type="catalytic activity">
    <reaction evidence="6">
        <text>adenosine(1618) in 23S rRNA + S-adenosyl-L-methionine = N(6)-methyladenosine(1618) in 23S rRNA + S-adenosyl-L-homocysteine + H(+)</text>
        <dbReference type="Rhea" id="RHEA:16497"/>
        <dbReference type="Rhea" id="RHEA-COMP:10229"/>
        <dbReference type="Rhea" id="RHEA-COMP:10231"/>
        <dbReference type="ChEBI" id="CHEBI:15378"/>
        <dbReference type="ChEBI" id="CHEBI:57856"/>
        <dbReference type="ChEBI" id="CHEBI:59789"/>
        <dbReference type="ChEBI" id="CHEBI:74411"/>
        <dbReference type="ChEBI" id="CHEBI:74449"/>
        <dbReference type="EC" id="2.1.1.181"/>
    </reaction>
</comment>
<protein>
    <recommendedName>
        <fullName evidence="6">Ribosomal RNA large subunit methyltransferase F</fullName>
        <ecNumber evidence="6">2.1.1.181</ecNumber>
    </recommendedName>
    <alternativeName>
        <fullName evidence="6">23S rRNA mA1618 methyltransferase</fullName>
    </alternativeName>
    <alternativeName>
        <fullName evidence="6">rRNA adenine N-6-methyltransferase</fullName>
    </alternativeName>
</protein>
<comment type="function">
    <text evidence="6">Specifically methylates the adenine in position 1618 of 23S rRNA.</text>
</comment>
<dbReference type="GO" id="GO:0070475">
    <property type="term" value="P:rRNA base methylation"/>
    <property type="evidence" value="ECO:0007669"/>
    <property type="project" value="TreeGrafter"/>
</dbReference>
<dbReference type="EC" id="2.1.1.181" evidence="6"/>
<dbReference type="AlphaFoldDB" id="A0A7V7KVY9"/>
<dbReference type="OrthoDB" id="1115728at2"/>
<keyword evidence="2 6" id="KW-0698">rRNA processing</keyword>
<dbReference type="RefSeq" id="WP_149333385.1">
    <property type="nucleotide sequence ID" value="NZ_QOVF01000005.1"/>
</dbReference>
<sequence length="315" mass="34693">MPFHPRNKHQGHYNFGALTAANPALKALIIRNKDGEKTLDFTDPVSVKELNRALLQLQYSVTDWDIPEGYLCPPIPGRADLIHALADLLGESHDGHIPTGPGLTGLDIGTGANLVYPLIGQHEYQWQFIGSDIDRAALDNAERILAANAKLQGPISLRLQADPTAIFKGIVGPQEQFDFSLCNPPFHANKGEANAATERKWRNLGKDKIVDGPKLNFGGQPNELITQGGEAGFLQRMITESADIPGQVFWFTTLVSKSALLADLERQLKTLGATDIRVVSLAQGQKQSRLLAWTFLDKKQRRAWRKARWPSAPKA</sequence>